<organism evidence="2 3">
    <name type="scientific">Burkholderia vietnamiensis (strain G4 / LMG 22486)</name>
    <name type="common">Burkholderia cepacia (strain R1808)</name>
    <dbReference type="NCBI Taxonomy" id="269482"/>
    <lineage>
        <taxon>Bacteria</taxon>
        <taxon>Pseudomonadati</taxon>
        <taxon>Pseudomonadota</taxon>
        <taxon>Betaproteobacteria</taxon>
        <taxon>Burkholderiales</taxon>
        <taxon>Burkholderiaceae</taxon>
        <taxon>Burkholderia</taxon>
        <taxon>Burkholderia cepacia complex</taxon>
    </lineage>
</organism>
<reference evidence="3" key="1">
    <citation type="submission" date="2007-03" db="EMBL/GenBank/DDBJ databases">
        <title>Complete sequence of chromosome 1 of Burkholderia vietnamiensis G4.</title>
        <authorList>
            <consortium name="US DOE Joint Genome Institute"/>
            <person name="Copeland A."/>
            <person name="Lucas S."/>
            <person name="Lapidus A."/>
            <person name="Barry K."/>
            <person name="Detter J.C."/>
            <person name="Glavina del Rio T."/>
            <person name="Hammon N."/>
            <person name="Israni S."/>
            <person name="Dalin E."/>
            <person name="Tice H."/>
            <person name="Pitluck S."/>
            <person name="Chain P."/>
            <person name="Malfatti S."/>
            <person name="Shin M."/>
            <person name="Vergez L."/>
            <person name="Schmutz J."/>
            <person name="Larimer F."/>
            <person name="Land M."/>
            <person name="Hauser L."/>
            <person name="Kyrpides N."/>
            <person name="Tiedje J."/>
            <person name="Richardson P."/>
        </authorList>
    </citation>
    <scope>NUCLEOTIDE SEQUENCE [LARGE SCALE GENOMIC DNA]</scope>
    <source>
        <strain evidence="3">G4 / LMG 22486</strain>
    </source>
</reference>
<keyword evidence="1" id="KW-0175">Coiled coil</keyword>
<name>A4JDC7_BURVG</name>
<sequence length="101" mass="11105">MEGSNSRIDKSAPMGSFDLVRKNKVYHTDIPLYCFFGDQIKRVIEENFDSLGIEYMPGHASEVGPPLAERDARAAALAGEIRDAEANLHELKAKLSALEVA</sequence>
<dbReference type="EMBL" id="CP000614">
    <property type="protein sequence ID" value="ABO54280.1"/>
    <property type="molecule type" value="Genomic_DNA"/>
</dbReference>
<dbReference type="KEGG" id="bvi:Bcep1808_1270"/>
<dbReference type="HOGENOM" id="CLU_2286241_0_0_4"/>
<gene>
    <name evidence="2" type="ordered locus">Bcep1808_1270</name>
</gene>
<feature type="coiled-coil region" evidence="1">
    <location>
        <begin position="74"/>
        <end position="101"/>
    </location>
</feature>
<dbReference type="AlphaFoldDB" id="A4JDC7"/>
<proteinExistence type="predicted"/>
<dbReference type="Proteomes" id="UP000002287">
    <property type="component" value="Chromosome 1"/>
</dbReference>
<protein>
    <submittedName>
        <fullName evidence="2">Uncharacterized protein</fullName>
    </submittedName>
</protein>
<accession>A4JDC7</accession>
<evidence type="ECO:0000256" key="1">
    <source>
        <dbReference type="SAM" id="Coils"/>
    </source>
</evidence>
<evidence type="ECO:0000313" key="3">
    <source>
        <dbReference type="Proteomes" id="UP000002287"/>
    </source>
</evidence>
<evidence type="ECO:0000313" key="2">
    <source>
        <dbReference type="EMBL" id="ABO54280.1"/>
    </source>
</evidence>